<dbReference type="AlphaFoldDB" id="A0A6N7XBE2"/>
<comment type="caution">
    <text evidence="4">The sequence shown here is derived from an EMBL/GenBank/DDBJ whole genome shotgun (WGS) entry which is preliminary data.</text>
</comment>
<gene>
    <name evidence="4" type="ORF">FYJ68_07255</name>
</gene>
<proteinExistence type="predicted"/>
<evidence type="ECO:0000256" key="2">
    <source>
        <dbReference type="SAM" id="SignalP"/>
    </source>
</evidence>
<dbReference type="InterPro" id="IPR055382">
    <property type="entry name" value="DUF7601"/>
</dbReference>
<keyword evidence="2" id="KW-0732">Signal</keyword>
<dbReference type="Gene3D" id="2.60.40.4270">
    <property type="entry name" value="Listeria-Bacteroides repeat domain"/>
    <property type="match status" value="1"/>
</dbReference>
<accession>A0A6N7XBE2</accession>
<protein>
    <recommendedName>
        <fullName evidence="3">DUF7601 domain-containing protein</fullName>
    </recommendedName>
</protein>
<evidence type="ECO:0000313" key="4">
    <source>
        <dbReference type="EMBL" id="MST72902.1"/>
    </source>
</evidence>
<reference evidence="4 5" key="1">
    <citation type="submission" date="2019-08" db="EMBL/GenBank/DDBJ databases">
        <title>In-depth cultivation of the pig gut microbiome towards novel bacterial diversity and tailored functional studies.</title>
        <authorList>
            <person name="Wylensek D."/>
            <person name="Hitch T.C.A."/>
            <person name="Clavel T."/>
        </authorList>
    </citation>
    <scope>NUCLEOTIDE SEQUENCE [LARGE SCALE GENOMIC DNA]</scope>
    <source>
        <strain evidence="4 5">CA-Schmier-601-WT-1</strain>
    </source>
</reference>
<feature type="chain" id="PRO_5026967019" description="DUF7601 domain-containing protein" evidence="2">
    <location>
        <begin position="34"/>
        <end position="551"/>
    </location>
</feature>
<dbReference type="Proteomes" id="UP000469325">
    <property type="component" value="Unassembled WGS sequence"/>
</dbReference>
<evidence type="ECO:0000256" key="1">
    <source>
        <dbReference type="SAM" id="MobiDB-lite"/>
    </source>
</evidence>
<dbReference type="EMBL" id="VUNC01000005">
    <property type="protein sequence ID" value="MST72902.1"/>
    <property type="molecule type" value="Genomic_DNA"/>
</dbReference>
<organism evidence="4 5">
    <name type="scientific">Olsenella porci</name>
    <dbReference type="NCBI Taxonomy" id="2652279"/>
    <lineage>
        <taxon>Bacteria</taxon>
        <taxon>Bacillati</taxon>
        <taxon>Actinomycetota</taxon>
        <taxon>Coriobacteriia</taxon>
        <taxon>Coriobacteriales</taxon>
        <taxon>Atopobiaceae</taxon>
        <taxon>Olsenella</taxon>
    </lineage>
</organism>
<sequence>MRKPRISKRFVLTAIVAAAVVIGMAVPDARVFADEGEVAVPMEVASSPMSEEVDASAPEEAVEPASEEAVGSTTSDCAAPSVTPDSSATAGATTMDVPAAGTDRSDQAQSKDAPSTDTPSAASDETGGAGEEPDGTEPQDLVLVTNVSAASIAERPASGTYRLYWYALIPGADSESYENPDGTWFGLGVSTISGVSNPAGLAIGTDISGAGTISYSAWNGYSLFPDLTWDGATYKYAEAGSANASKQGYYTISHMRTRVANGANAGNNNYNPVVAHSTHTYHIDNTIVLNEKNFYTVQFAVRYPGETGFSSLGEYAKRVEHGTAESSLTKPSYGTPDEFRETIAKDGVTYRFDGWYTDETCTTKATFAGSVTANTIYYGRYVPELGNLTISKTVSGSAANVNDTFTFELSCVSLANKSISGVAFNASGVATVTLKHGQSVTLQNLPAGITVDIREVNLRVQAKTSATARVDGGAQTTIKSEGSTSTSTDQVQAAITEGKTTMVEVNNVAEAVPDTGVTVNTTPMVGLLATSVMGGVALAAETVRRRCRDEE</sequence>
<evidence type="ECO:0000259" key="3">
    <source>
        <dbReference type="Pfam" id="PF24547"/>
    </source>
</evidence>
<feature type="region of interest" description="Disordered" evidence="1">
    <location>
        <begin position="44"/>
        <end position="139"/>
    </location>
</feature>
<feature type="domain" description="DUF7601" evidence="3">
    <location>
        <begin position="386"/>
        <end position="485"/>
    </location>
</feature>
<name>A0A6N7XBE2_9ACTN</name>
<dbReference type="Gene3D" id="2.60.40.1140">
    <property type="entry name" value="Collagen-binding surface protein Cna, B-type domain"/>
    <property type="match status" value="1"/>
</dbReference>
<keyword evidence="5" id="KW-1185">Reference proteome</keyword>
<evidence type="ECO:0000313" key="5">
    <source>
        <dbReference type="Proteomes" id="UP000469325"/>
    </source>
</evidence>
<dbReference type="InterPro" id="IPR042229">
    <property type="entry name" value="Listeria/Bacterioides_rpt_sf"/>
</dbReference>
<dbReference type="Pfam" id="PF24547">
    <property type="entry name" value="DUF7601"/>
    <property type="match status" value="1"/>
</dbReference>
<feature type="compositionally biased region" description="Polar residues" evidence="1">
    <location>
        <begin position="107"/>
        <end position="123"/>
    </location>
</feature>
<feature type="signal peptide" evidence="2">
    <location>
        <begin position="1"/>
        <end position="33"/>
    </location>
</feature>
<feature type="compositionally biased region" description="Polar residues" evidence="1">
    <location>
        <begin position="83"/>
        <end position="92"/>
    </location>
</feature>
<dbReference type="RefSeq" id="WP_154435498.1">
    <property type="nucleotide sequence ID" value="NZ_VUNC01000005.1"/>
</dbReference>